<organism evidence="1 2">
    <name type="scientific">Marine Group I thaumarchaeote SCGC AAA799-N04</name>
    <dbReference type="NCBI Taxonomy" id="1502293"/>
    <lineage>
        <taxon>Archaea</taxon>
        <taxon>Nitrososphaerota</taxon>
        <taxon>Marine Group I</taxon>
    </lineage>
</organism>
<evidence type="ECO:0000313" key="2">
    <source>
        <dbReference type="Proteomes" id="UP000028059"/>
    </source>
</evidence>
<sequence>MKKEFEVKEEMIDDDSKINIPNESDLTQCGKCLKLFNGNHVCKKEFRYCTICRVSLDSKFIKRKQFYTLKTKKYFKISNSIVCYQCACNIARELKIDNKI</sequence>
<keyword evidence="2" id="KW-1185">Reference proteome</keyword>
<dbReference type="Proteomes" id="UP000028059">
    <property type="component" value="Unassembled WGS sequence"/>
</dbReference>
<accession>A0A081RMX5</accession>
<gene>
    <name evidence="1" type="ORF">AAA799N04_01040</name>
</gene>
<dbReference type="AlphaFoldDB" id="A0A081RMX5"/>
<comment type="caution">
    <text evidence="1">The sequence shown here is derived from an EMBL/GenBank/DDBJ whole genome shotgun (WGS) entry which is preliminary data.</text>
</comment>
<protein>
    <submittedName>
        <fullName evidence="1">Uncharacterized protein</fullName>
    </submittedName>
</protein>
<evidence type="ECO:0000313" key="1">
    <source>
        <dbReference type="EMBL" id="KEQ56548.1"/>
    </source>
</evidence>
<reference evidence="1 2" key="1">
    <citation type="submission" date="2014-06" db="EMBL/GenBank/DDBJ databases">
        <authorList>
            <person name="Ngugi D.K."/>
            <person name="Blom J."/>
            <person name="Alam I."/>
            <person name="Rashid M."/>
            <person name="Ba Alawi W."/>
            <person name="Zhang G."/>
            <person name="Hikmawan T."/>
            <person name="Guan Y."/>
            <person name="Antunes A."/>
            <person name="Siam R."/>
            <person name="ElDorry H."/>
            <person name="Bajic V."/>
            <person name="Stingl U."/>
        </authorList>
    </citation>
    <scope>NUCLEOTIDE SEQUENCE [LARGE SCALE GENOMIC DNA]</scope>
    <source>
        <strain evidence="1">SCGC AAA799-N04</strain>
    </source>
</reference>
<dbReference type="EMBL" id="JOKN01000016">
    <property type="protein sequence ID" value="KEQ56548.1"/>
    <property type="molecule type" value="Genomic_DNA"/>
</dbReference>
<name>A0A081RMX5_9ARCH</name>
<proteinExistence type="predicted"/>